<dbReference type="PANTHER" id="PTHR44229:SF4">
    <property type="entry name" value="15-HYDROXYPROSTAGLANDIN DEHYDROGENASE [NAD(+)]"/>
    <property type="match status" value="1"/>
</dbReference>
<feature type="domain" description="Ketoreductase" evidence="4">
    <location>
        <begin position="17"/>
        <end position="212"/>
    </location>
</feature>
<dbReference type="PANTHER" id="PTHR44229">
    <property type="entry name" value="15-HYDROXYPROSTAGLANDIN DEHYDROGENASE [NAD(+)]"/>
    <property type="match status" value="1"/>
</dbReference>
<sequence length="303" mass="32525">MQPVNLDPSLLSHASEKVVLITGGANGIGAATASLFNAHGAKTVLCDLETYQNTAEDLIRTFPHPEDALFIAADILNWQQMTALFKQAAQHFGAIDIVIANAGTMETQPVLDLNDTDEAGNLKESTEGFKVIDVNLKGTLNTLRLALHHMKSKPSPSGSIVLLASTAGYFGGSGVTAYVASKHGVVGLLRAAQDVARQYAIRVNAIAPFYTPTRLTAGFARQWEEAELDANTPTAVAEAIAHVAMDDGRTGSCVLVAGRYLRELESTMVDLVPRWIGEDFVEFMGRATRFFVDIGGYVLPTFD</sequence>
<accession>A0A5N6YZJ2</accession>
<dbReference type="InterPro" id="IPR036291">
    <property type="entry name" value="NAD(P)-bd_dom_sf"/>
</dbReference>
<dbReference type="PRINTS" id="PR00081">
    <property type="entry name" value="GDHRDH"/>
</dbReference>
<reference evidence="6" key="1">
    <citation type="submission" date="2019-04" db="EMBL/GenBank/DDBJ databases">
        <title>Friends and foes A comparative genomics studyof 23 Aspergillus species from section Flavi.</title>
        <authorList>
            <consortium name="DOE Joint Genome Institute"/>
            <person name="Kjaerbolling I."/>
            <person name="Vesth T."/>
            <person name="Frisvad J.C."/>
            <person name="Nybo J.L."/>
            <person name="Theobald S."/>
            <person name="Kildgaard S."/>
            <person name="Isbrandt T."/>
            <person name="Kuo A."/>
            <person name="Sato A."/>
            <person name="Lyhne E.K."/>
            <person name="Kogle M.E."/>
            <person name="Wiebenga A."/>
            <person name="Kun R.S."/>
            <person name="Lubbers R.J."/>
            <person name="Makela M.R."/>
            <person name="Barry K."/>
            <person name="Chovatia M."/>
            <person name="Clum A."/>
            <person name="Daum C."/>
            <person name="Haridas S."/>
            <person name="He G."/>
            <person name="LaButti K."/>
            <person name="Lipzen A."/>
            <person name="Mondo S."/>
            <person name="Riley R."/>
            <person name="Salamov A."/>
            <person name="Simmons B.A."/>
            <person name="Magnuson J.K."/>
            <person name="Henrissat B."/>
            <person name="Mortensen U.H."/>
            <person name="Larsen T.O."/>
            <person name="Devries R.P."/>
            <person name="Grigoriev I.V."/>
            <person name="Machida M."/>
            <person name="Baker S.E."/>
            <person name="Andersen M.R."/>
        </authorList>
    </citation>
    <scope>NUCLEOTIDE SEQUENCE [LARGE SCALE GENOMIC DNA]</scope>
    <source>
        <strain evidence="6">CBS 553.77</strain>
    </source>
</reference>
<gene>
    <name evidence="5" type="ORF">BDV28DRAFT_162699</name>
</gene>
<dbReference type="InterPro" id="IPR002347">
    <property type="entry name" value="SDR_fam"/>
</dbReference>
<dbReference type="SUPFAM" id="SSF51735">
    <property type="entry name" value="NAD(P)-binding Rossmann-fold domains"/>
    <property type="match status" value="1"/>
</dbReference>
<proteinExistence type="inferred from homology"/>
<comment type="similarity">
    <text evidence="1">Belongs to the short-chain dehydrogenases/reductases (SDR) family.</text>
</comment>
<keyword evidence="3" id="KW-0560">Oxidoreductase</keyword>
<dbReference type="GO" id="GO:0016616">
    <property type="term" value="F:oxidoreductase activity, acting on the CH-OH group of donors, NAD or NADP as acceptor"/>
    <property type="evidence" value="ECO:0007669"/>
    <property type="project" value="TreeGrafter"/>
</dbReference>
<dbReference type="SMART" id="SM00822">
    <property type="entry name" value="PKS_KR"/>
    <property type="match status" value="1"/>
</dbReference>
<dbReference type="Pfam" id="PF00106">
    <property type="entry name" value="adh_short"/>
    <property type="match status" value="1"/>
</dbReference>
<organism evidence="5 6">
    <name type="scientific">Aspergillus coremiiformis</name>
    <dbReference type="NCBI Taxonomy" id="138285"/>
    <lineage>
        <taxon>Eukaryota</taxon>
        <taxon>Fungi</taxon>
        <taxon>Dikarya</taxon>
        <taxon>Ascomycota</taxon>
        <taxon>Pezizomycotina</taxon>
        <taxon>Eurotiomycetes</taxon>
        <taxon>Eurotiomycetidae</taxon>
        <taxon>Eurotiales</taxon>
        <taxon>Aspergillaceae</taxon>
        <taxon>Aspergillus</taxon>
        <taxon>Aspergillus subgen. Circumdati</taxon>
    </lineage>
</organism>
<evidence type="ECO:0000259" key="4">
    <source>
        <dbReference type="SMART" id="SM00822"/>
    </source>
</evidence>
<name>A0A5N6YZJ2_9EURO</name>
<dbReference type="Proteomes" id="UP000327118">
    <property type="component" value="Unassembled WGS sequence"/>
</dbReference>
<evidence type="ECO:0000256" key="3">
    <source>
        <dbReference type="ARBA" id="ARBA00023002"/>
    </source>
</evidence>
<dbReference type="GO" id="GO:0005737">
    <property type="term" value="C:cytoplasm"/>
    <property type="evidence" value="ECO:0007669"/>
    <property type="project" value="TreeGrafter"/>
</dbReference>
<dbReference type="AlphaFoldDB" id="A0A5N6YZJ2"/>
<dbReference type="Gene3D" id="3.40.50.720">
    <property type="entry name" value="NAD(P)-binding Rossmann-like Domain"/>
    <property type="match status" value="1"/>
</dbReference>
<dbReference type="PROSITE" id="PS00061">
    <property type="entry name" value="ADH_SHORT"/>
    <property type="match status" value="1"/>
</dbReference>
<evidence type="ECO:0000256" key="2">
    <source>
        <dbReference type="ARBA" id="ARBA00022857"/>
    </source>
</evidence>
<evidence type="ECO:0000313" key="6">
    <source>
        <dbReference type="Proteomes" id="UP000327118"/>
    </source>
</evidence>
<keyword evidence="2" id="KW-0521">NADP</keyword>
<dbReference type="InterPro" id="IPR020904">
    <property type="entry name" value="Sc_DH/Rdtase_CS"/>
</dbReference>
<keyword evidence="6" id="KW-1185">Reference proteome</keyword>
<protein>
    <recommendedName>
        <fullName evidence="4">Ketoreductase domain-containing protein</fullName>
    </recommendedName>
</protein>
<dbReference type="GO" id="GO:0044550">
    <property type="term" value="P:secondary metabolite biosynthetic process"/>
    <property type="evidence" value="ECO:0007669"/>
    <property type="project" value="UniProtKB-ARBA"/>
</dbReference>
<evidence type="ECO:0000313" key="5">
    <source>
        <dbReference type="EMBL" id="KAE8350834.1"/>
    </source>
</evidence>
<dbReference type="OrthoDB" id="5371740at2759"/>
<evidence type="ECO:0000256" key="1">
    <source>
        <dbReference type="ARBA" id="ARBA00006484"/>
    </source>
</evidence>
<dbReference type="EMBL" id="ML739201">
    <property type="protein sequence ID" value="KAE8350834.1"/>
    <property type="molecule type" value="Genomic_DNA"/>
</dbReference>
<dbReference type="InterPro" id="IPR057326">
    <property type="entry name" value="KR_dom"/>
</dbReference>